<dbReference type="EMBL" id="KL142379">
    <property type="protein sequence ID" value="KDR76060.1"/>
    <property type="molecule type" value="Genomic_DNA"/>
</dbReference>
<evidence type="ECO:0000313" key="2">
    <source>
        <dbReference type="Proteomes" id="UP000027222"/>
    </source>
</evidence>
<dbReference type="AlphaFoldDB" id="A0A067SYQ1"/>
<accession>A0A067SYQ1</accession>
<protein>
    <submittedName>
        <fullName evidence="1">Uncharacterized protein</fullName>
    </submittedName>
</protein>
<evidence type="ECO:0000313" key="1">
    <source>
        <dbReference type="EMBL" id="KDR76060.1"/>
    </source>
</evidence>
<sequence length="111" mass="12164">MSAGDEGDPSSRVACRPTSSCDAVPNGLGFAVGAVTELTVLALWYGWAAAEPQITRGRSGGRHCEGLVKQKLERRDEQCVRSISSLRNVQLEREHQHDWVAAMVARILYEP</sequence>
<proteinExistence type="predicted"/>
<organism evidence="1 2">
    <name type="scientific">Galerina marginata (strain CBS 339.88)</name>
    <dbReference type="NCBI Taxonomy" id="685588"/>
    <lineage>
        <taxon>Eukaryota</taxon>
        <taxon>Fungi</taxon>
        <taxon>Dikarya</taxon>
        <taxon>Basidiomycota</taxon>
        <taxon>Agaricomycotina</taxon>
        <taxon>Agaricomycetes</taxon>
        <taxon>Agaricomycetidae</taxon>
        <taxon>Agaricales</taxon>
        <taxon>Agaricineae</taxon>
        <taxon>Strophariaceae</taxon>
        <taxon>Galerina</taxon>
    </lineage>
</organism>
<gene>
    <name evidence="1" type="ORF">GALMADRAFT_139816</name>
</gene>
<dbReference type="Proteomes" id="UP000027222">
    <property type="component" value="Unassembled WGS sequence"/>
</dbReference>
<reference evidence="2" key="1">
    <citation type="journal article" date="2014" name="Proc. Natl. Acad. Sci. U.S.A.">
        <title>Extensive sampling of basidiomycete genomes demonstrates inadequacy of the white-rot/brown-rot paradigm for wood decay fungi.</title>
        <authorList>
            <person name="Riley R."/>
            <person name="Salamov A.A."/>
            <person name="Brown D.W."/>
            <person name="Nagy L.G."/>
            <person name="Floudas D."/>
            <person name="Held B.W."/>
            <person name="Levasseur A."/>
            <person name="Lombard V."/>
            <person name="Morin E."/>
            <person name="Otillar R."/>
            <person name="Lindquist E.A."/>
            <person name="Sun H."/>
            <person name="LaButti K.M."/>
            <person name="Schmutz J."/>
            <person name="Jabbour D."/>
            <person name="Luo H."/>
            <person name="Baker S.E."/>
            <person name="Pisabarro A.G."/>
            <person name="Walton J.D."/>
            <person name="Blanchette R.A."/>
            <person name="Henrissat B."/>
            <person name="Martin F."/>
            <person name="Cullen D."/>
            <person name="Hibbett D.S."/>
            <person name="Grigoriev I.V."/>
        </authorList>
    </citation>
    <scope>NUCLEOTIDE SEQUENCE [LARGE SCALE GENOMIC DNA]</scope>
    <source>
        <strain evidence="2">CBS 339.88</strain>
    </source>
</reference>
<dbReference type="HOGENOM" id="CLU_2158573_0_0_1"/>
<name>A0A067SYQ1_GALM3</name>
<keyword evidence="2" id="KW-1185">Reference proteome</keyword>